<dbReference type="Proteomes" id="UP001234880">
    <property type="component" value="Unassembled WGS sequence"/>
</dbReference>
<proteinExistence type="predicted"/>
<keyword evidence="3" id="KW-1185">Reference proteome</keyword>
<accession>A0ABT9KXT4</accession>
<dbReference type="EMBL" id="JAURUE010000001">
    <property type="protein sequence ID" value="MDP9612322.1"/>
    <property type="molecule type" value="Genomic_DNA"/>
</dbReference>
<name>A0ABT9KXT4_9ACTN</name>
<evidence type="ECO:0000313" key="2">
    <source>
        <dbReference type="EMBL" id="MDP9612322.1"/>
    </source>
</evidence>
<organism evidence="2 3">
    <name type="scientific">Streptomyces demainii</name>
    <dbReference type="NCBI Taxonomy" id="588122"/>
    <lineage>
        <taxon>Bacteria</taxon>
        <taxon>Bacillati</taxon>
        <taxon>Actinomycetota</taxon>
        <taxon>Actinomycetes</taxon>
        <taxon>Kitasatosporales</taxon>
        <taxon>Streptomycetaceae</taxon>
        <taxon>Streptomyces</taxon>
    </lineage>
</organism>
<gene>
    <name evidence="2" type="ORF">JOF35_004599</name>
</gene>
<evidence type="ECO:0000313" key="3">
    <source>
        <dbReference type="Proteomes" id="UP001234880"/>
    </source>
</evidence>
<feature type="region of interest" description="Disordered" evidence="1">
    <location>
        <begin position="45"/>
        <end position="78"/>
    </location>
</feature>
<protein>
    <submittedName>
        <fullName evidence="2">Uncharacterized protein</fullName>
    </submittedName>
</protein>
<reference evidence="2 3" key="1">
    <citation type="submission" date="2023-07" db="EMBL/GenBank/DDBJ databases">
        <title>Sequencing the genomes of 1000 actinobacteria strains.</title>
        <authorList>
            <person name="Klenk H.-P."/>
        </authorList>
    </citation>
    <scope>NUCLEOTIDE SEQUENCE [LARGE SCALE GENOMIC DNA]</scope>
    <source>
        <strain evidence="2 3">DSM 41600</strain>
    </source>
</reference>
<comment type="caution">
    <text evidence="2">The sequence shown here is derived from an EMBL/GenBank/DDBJ whole genome shotgun (WGS) entry which is preliminary data.</text>
</comment>
<evidence type="ECO:0000256" key="1">
    <source>
        <dbReference type="SAM" id="MobiDB-lite"/>
    </source>
</evidence>
<feature type="region of interest" description="Disordered" evidence="1">
    <location>
        <begin position="1"/>
        <end position="24"/>
    </location>
</feature>
<sequence>MTVPVRTTGPGPRTRQSGPGPVADVAPGAILMAVLDVAVVHIALPRAQSWSTGRRPLTAPPGRTPIRYTRRSERKPTP</sequence>